<dbReference type="EMBL" id="FWZT01000024">
    <property type="protein sequence ID" value="SMF68766.1"/>
    <property type="molecule type" value="Genomic_DNA"/>
</dbReference>
<proteinExistence type="predicted"/>
<evidence type="ECO:0000313" key="2">
    <source>
        <dbReference type="Proteomes" id="UP000192907"/>
    </source>
</evidence>
<accession>A0A1Y6CJA4</accession>
<keyword evidence="2" id="KW-1185">Reference proteome</keyword>
<sequence length="410" mass="45054">MVSYSMTSLVGISLLLGACTVEESRLDSPSRSALVDENGDFYHNIPSLYGTKMHSLGAVSGSMQLSAQDSCLDRDMDVPHQALLGDACRLRVVQQDKIMGLNGGDLDEDGLLTCDDGGDDSQSGLLFKVLCHESVVDRAGVREYSAELQSTEQFVSASFSDYNAFDTVNAMGFWTAGSRLVYPMNLRVWAGPNMAELKPSLSLSMASMDAGQFRFDLAGLGIDLRGENEFRYSATPDCVEQLNDVNCTLSANRVAGSDLLEGAIKQAATRFISDHPQAPTQMAMEAWIDYGTDKVFRYHDEELSPRSVYLQAAQLGDYLWVKVQFLSDDGSELAIPSESRYFSALQGGFCHDLTEVQYNLDCSNFPVRESAFRDLYAGYSQLSQGREQLSSSDTFQQSKPRQVLGVETID</sequence>
<reference evidence="2" key="1">
    <citation type="submission" date="2017-04" db="EMBL/GenBank/DDBJ databases">
        <authorList>
            <person name="Varghese N."/>
            <person name="Submissions S."/>
        </authorList>
    </citation>
    <scope>NUCLEOTIDE SEQUENCE [LARGE SCALE GENOMIC DNA]</scope>
    <source>
        <strain evidence="2">RKEM611</strain>
    </source>
</reference>
<dbReference type="RefSeq" id="WP_132323895.1">
    <property type="nucleotide sequence ID" value="NZ_SLZT01000024.1"/>
</dbReference>
<dbReference type="AlphaFoldDB" id="A0A1Y6CJA4"/>
<organism evidence="1 2">
    <name type="scientific">Pseudobacteriovorax antillogorgiicola</name>
    <dbReference type="NCBI Taxonomy" id="1513793"/>
    <lineage>
        <taxon>Bacteria</taxon>
        <taxon>Pseudomonadati</taxon>
        <taxon>Bdellovibrionota</taxon>
        <taxon>Oligoflexia</taxon>
        <taxon>Oligoflexales</taxon>
        <taxon>Pseudobacteriovoracaceae</taxon>
        <taxon>Pseudobacteriovorax</taxon>
    </lineage>
</organism>
<name>A0A1Y6CJA4_9BACT</name>
<evidence type="ECO:0000313" key="1">
    <source>
        <dbReference type="EMBL" id="SMF68766.1"/>
    </source>
</evidence>
<gene>
    <name evidence="1" type="ORF">SAMN06296036_12462</name>
</gene>
<protein>
    <submittedName>
        <fullName evidence="1">Uncharacterized protein</fullName>
    </submittedName>
</protein>
<dbReference type="Proteomes" id="UP000192907">
    <property type="component" value="Unassembled WGS sequence"/>
</dbReference>